<dbReference type="SUPFAM" id="SSF46565">
    <property type="entry name" value="Chaperone J-domain"/>
    <property type="match status" value="1"/>
</dbReference>
<dbReference type="PRINTS" id="PR00625">
    <property type="entry name" value="JDOMAIN"/>
</dbReference>
<protein>
    <submittedName>
        <fullName evidence="4">J domain-containing protein</fullName>
    </submittedName>
</protein>
<name>A0ABW0D3G8_STRFI</name>
<accession>A0ABW0D3G8</accession>
<gene>
    <name evidence="4" type="ORF">ACFPN6_09760</name>
</gene>
<dbReference type="InterPro" id="IPR051948">
    <property type="entry name" value="Hsp70_co-chaperone_J-domain"/>
</dbReference>
<dbReference type="Pfam" id="PF00226">
    <property type="entry name" value="DnaJ"/>
    <property type="match status" value="1"/>
</dbReference>
<dbReference type="Gene3D" id="1.10.287.110">
    <property type="entry name" value="DnaJ domain"/>
    <property type="match status" value="1"/>
</dbReference>
<dbReference type="InterPro" id="IPR036869">
    <property type="entry name" value="J_dom_sf"/>
</dbReference>
<dbReference type="RefSeq" id="WP_344643413.1">
    <property type="nucleotide sequence ID" value="NZ_BAAASS010000004.1"/>
</dbReference>
<dbReference type="Proteomes" id="UP001596156">
    <property type="component" value="Unassembled WGS sequence"/>
</dbReference>
<comment type="caution">
    <text evidence="4">The sequence shown here is derived from an EMBL/GenBank/DDBJ whole genome shotgun (WGS) entry which is preliminary data.</text>
</comment>
<feature type="compositionally biased region" description="Basic and acidic residues" evidence="2">
    <location>
        <begin position="57"/>
        <end position="69"/>
    </location>
</feature>
<dbReference type="PANTHER" id="PTHR44360">
    <property type="entry name" value="DNAJ HOMOLOG SUBFAMILY B MEMBER 9"/>
    <property type="match status" value="1"/>
</dbReference>
<organism evidence="4 5">
    <name type="scientific">Streptomyces fimbriatus</name>
    <dbReference type="NCBI Taxonomy" id="68197"/>
    <lineage>
        <taxon>Bacteria</taxon>
        <taxon>Bacillati</taxon>
        <taxon>Actinomycetota</taxon>
        <taxon>Actinomycetes</taxon>
        <taxon>Kitasatosporales</taxon>
        <taxon>Streptomycetaceae</taxon>
        <taxon>Streptomyces</taxon>
    </lineage>
</organism>
<feature type="region of interest" description="Disordered" evidence="2">
    <location>
        <begin position="57"/>
        <end position="125"/>
    </location>
</feature>
<keyword evidence="5" id="KW-1185">Reference proteome</keyword>
<proteinExistence type="predicted"/>
<evidence type="ECO:0000313" key="5">
    <source>
        <dbReference type="Proteomes" id="UP001596156"/>
    </source>
</evidence>
<dbReference type="PROSITE" id="PS00636">
    <property type="entry name" value="DNAJ_1"/>
    <property type="match status" value="1"/>
</dbReference>
<reference evidence="5" key="1">
    <citation type="journal article" date="2019" name="Int. J. Syst. Evol. Microbiol.">
        <title>The Global Catalogue of Microorganisms (GCM) 10K type strain sequencing project: providing services to taxonomists for standard genome sequencing and annotation.</title>
        <authorList>
            <consortium name="The Broad Institute Genomics Platform"/>
            <consortium name="The Broad Institute Genome Sequencing Center for Infectious Disease"/>
            <person name="Wu L."/>
            <person name="Ma J."/>
        </authorList>
    </citation>
    <scope>NUCLEOTIDE SEQUENCE [LARGE SCALE GENOMIC DNA]</scope>
    <source>
        <strain evidence="5">CCM 8479</strain>
    </source>
</reference>
<dbReference type="EMBL" id="JBHSKL010000011">
    <property type="protein sequence ID" value="MFC5224884.1"/>
    <property type="molecule type" value="Genomic_DNA"/>
</dbReference>
<feature type="domain" description="J" evidence="3">
    <location>
        <begin position="8"/>
        <end position="69"/>
    </location>
</feature>
<evidence type="ECO:0000259" key="3">
    <source>
        <dbReference type="PROSITE" id="PS50076"/>
    </source>
</evidence>
<dbReference type="PANTHER" id="PTHR44360:SF1">
    <property type="entry name" value="DNAJ HOMOLOG SUBFAMILY B MEMBER 9"/>
    <property type="match status" value="1"/>
</dbReference>
<evidence type="ECO:0000256" key="2">
    <source>
        <dbReference type="SAM" id="MobiDB-lite"/>
    </source>
</evidence>
<dbReference type="InterPro" id="IPR018253">
    <property type="entry name" value="DnaJ_domain_CS"/>
</dbReference>
<dbReference type="PROSITE" id="PS50076">
    <property type="entry name" value="DNAJ_2"/>
    <property type="match status" value="1"/>
</dbReference>
<dbReference type="CDD" id="cd06257">
    <property type="entry name" value="DnaJ"/>
    <property type="match status" value="1"/>
</dbReference>
<evidence type="ECO:0000313" key="4">
    <source>
        <dbReference type="EMBL" id="MFC5224884.1"/>
    </source>
</evidence>
<dbReference type="InterPro" id="IPR001623">
    <property type="entry name" value="DnaJ_domain"/>
</dbReference>
<keyword evidence="1" id="KW-0143">Chaperone</keyword>
<sequence length="155" mass="17160">MTSADEPDFYAVLGVPADATRAEIVRAFRRKALAHHPDRGGDADVFRGLRRAYETLADPERRGAYDRRRGTASPPSAPGAHRTPAEPPPAPADPFAWASGAGPRTDTRSGHADGPGMYAVPFPAHDPGCSWRRADRFAWWEPGDEPRPKRRRRRR</sequence>
<dbReference type="SMART" id="SM00271">
    <property type="entry name" value="DnaJ"/>
    <property type="match status" value="1"/>
</dbReference>
<evidence type="ECO:0000256" key="1">
    <source>
        <dbReference type="ARBA" id="ARBA00023186"/>
    </source>
</evidence>